<evidence type="ECO:0000313" key="2">
    <source>
        <dbReference type="EMBL" id="MBD8109222.1"/>
    </source>
</evidence>
<dbReference type="RefSeq" id="WP_191931329.1">
    <property type="nucleotide sequence ID" value="NZ_JACYNM010000038.1"/>
</dbReference>
<accession>A0ABR9A176</accession>
<name>A0ABR9A176_9GAMM</name>
<sequence length="59" mass="6555">MKTHDAFEKDEAAHPEPEPTGARSGMTASRTNLNSNVTSMDKRARDDWQELAASLKHES</sequence>
<protein>
    <submittedName>
        <fullName evidence="2">Uncharacterized protein</fullName>
    </submittedName>
</protein>
<keyword evidence="3" id="KW-1185">Reference proteome</keyword>
<proteinExistence type="predicted"/>
<reference evidence="2 3" key="1">
    <citation type="journal article" date="2020" name="FEMS Microbiol. Ecol.">
        <title>Temporal dynamics of bacterial communities during seed development and maturation.</title>
        <authorList>
            <person name="Chesneau G."/>
            <person name="Torres-Cortes G."/>
            <person name="Briand M."/>
            <person name="Darrasse A."/>
            <person name="Preveaux A."/>
            <person name="Marais C."/>
            <person name="Jacques M.A."/>
            <person name="Shade A."/>
            <person name="Barret M."/>
        </authorList>
    </citation>
    <scope>NUCLEOTIDE SEQUENCE [LARGE SCALE GENOMIC DNA]</scope>
    <source>
        <strain evidence="2 3">CFBP13732</strain>
    </source>
</reference>
<dbReference type="Proteomes" id="UP000661012">
    <property type="component" value="Unassembled WGS sequence"/>
</dbReference>
<feature type="compositionally biased region" description="Basic and acidic residues" evidence="1">
    <location>
        <begin position="1"/>
        <end position="17"/>
    </location>
</feature>
<feature type="compositionally biased region" description="Polar residues" evidence="1">
    <location>
        <begin position="26"/>
        <end position="39"/>
    </location>
</feature>
<gene>
    <name evidence="2" type="ORF">IFT93_22925</name>
</gene>
<comment type="caution">
    <text evidence="2">The sequence shown here is derived from an EMBL/GenBank/DDBJ whole genome shotgun (WGS) entry which is preliminary data.</text>
</comment>
<dbReference type="EMBL" id="JACYNN010000037">
    <property type="protein sequence ID" value="MBD8109222.1"/>
    <property type="molecule type" value="Genomic_DNA"/>
</dbReference>
<evidence type="ECO:0000256" key="1">
    <source>
        <dbReference type="SAM" id="MobiDB-lite"/>
    </source>
</evidence>
<organism evidence="2 3">
    <name type="scientific">Erwinia persicina</name>
    <dbReference type="NCBI Taxonomy" id="55211"/>
    <lineage>
        <taxon>Bacteria</taxon>
        <taxon>Pseudomonadati</taxon>
        <taxon>Pseudomonadota</taxon>
        <taxon>Gammaproteobacteria</taxon>
        <taxon>Enterobacterales</taxon>
        <taxon>Erwiniaceae</taxon>
        <taxon>Erwinia</taxon>
    </lineage>
</organism>
<evidence type="ECO:0000313" key="3">
    <source>
        <dbReference type="Proteomes" id="UP000661012"/>
    </source>
</evidence>
<feature type="region of interest" description="Disordered" evidence="1">
    <location>
        <begin position="1"/>
        <end position="45"/>
    </location>
</feature>